<protein>
    <submittedName>
        <fullName evidence="6">ATP-grasp domain-containing protein</fullName>
    </submittedName>
</protein>
<dbReference type="EMBL" id="VXLC01000003">
    <property type="protein sequence ID" value="KAA8888849.1"/>
    <property type="molecule type" value="Genomic_DNA"/>
</dbReference>
<sequence length="422" mass="46132">MTATPMGCSMSEGNPSVVVLVDAFSTGALLARHARREHRLIHVRSRAHLPATFAASLPAELFDEDLSYADQADDVLHRLAELSPVAVIAASEFGVEVADEIAAKLGLRGNDPALSYVRRDKFYMLEAVAAAGLRTARQRRGHDVAGLLDWRRAAGLGRTVIKPLDSAGSEDVFISDSDAEIRAAVGTILGKTNLMLRTNADVLAQEYLAGDEYIVNSVSRDGVHWFTDVWISHKVTVRDNRRIYDCEDLLSEADPRFGEILDYVSGVLDALGIANGPAHTELIYTATGPVLLETGARLSGLANPGALDRGTGVNQVDLTMDCYAGEGRALAAQPLVYARREQARCVNLIAHRQVPLPAQALREQLERLPAIESVRFRIADQMMTRPTVDLNSSPGVVFLVHQDPAEIERSYRTLRRIEHELL</sequence>
<dbReference type="InterPro" id="IPR011761">
    <property type="entry name" value="ATP-grasp"/>
</dbReference>
<dbReference type="Proteomes" id="UP000323876">
    <property type="component" value="Unassembled WGS sequence"/>
</dbReference>
<evidence type="ECO:0000259" key="5">
    <source>
        <dbReference type="PROSITE" id="PS50975"/>
    </source>
</evidence>
<evidence type="ECO:0000313" key="7">
    <source>
        <dbReference type="Proteomes" id="UP000323876"/>
    </source>
</evidence>
<dbReference type="GO" id="GO:0005524">
    <property type="term" value="F:ATP binding"/>
    <property type="evidence" value="ECO:0007669"/>
    <property type="project" value="UniProtKB-UniRule"/>
</dbReference>
<dbReference type="Pfam" id="PF13535">
    <property type="entry name" value="ATP-grasp_4"/>
    <property type="match status" value="1"/>
</dbReference>
<dbReference type="OrthoDB" id="24041at2"/>
<keyword evidence="2 4" id="KW-0547">Nucleotide-binding</keyword>
<organism evidence="6 7">
    <name type="scientific">Nocardia colli</name>
    <dbReference type="NCBI Taxonomy" id="2545717"/>
    <lineage>
        <taxon>Bacteria</taxon>
        <taxon>Bacillati</taxon>
        <taxon>Actinomycetota</taxon>
        <taxon>Actinomycetes</taxon>
        <taxon>Mycobacteriales</taxon>
        <taxon>Nocardiaceae</taxon>
        <taxon>Nocardia</taxon>
    </lineage>
</organism>
<evidence type="ECO:0000256" key="4">
    <source>
        <dbReference type="PROSITE-ProRule" id="PRU00409"/>
    </source>
</evidence>
<dbReference type="Gene3D" id="3.30.470.20">
    <property type="entry name" value="ATP-grasp fold, B domain"/>
    <property type="match status" value="1"/>
</dbReference>
<name>A0A5N0EJI2_9NOCA</name>
<dbReference type="InterPro" id="IPR052032">
    <property type="entry name" value="ATP-dep_AA_Ligase"/>
</dbReference>
<dbReference type="PANTHER" id="PTHR43585">
    <property type="entry name" value="FUMIPYRROLE BIOSYNTHESIS PROTEIN C"/>
    <property type="match status" value="1"/>
</dbReference>
<comment type="caution">
    <text evidence="6">The sequence shown here is derived from an EMBL/GenBank/DDBJ whole genome shotgun (WGS) entry which is preliminary data.</text>
</comment>
<dbReference type="AlphaFoldDB" id="A0A5N0EJI2"/>
<dbReference type="NCBIfam" id="NF005543">
    <property type="entry name" value="PRK07206.1"/>
    <property type="match status" value="1"/>
</dbReference>
<reference evidence="6 7" key="1">
    <citation type="submission" date="2019-09" db="EMBL/GenBank/DDBJ databases">
        <authorList>
            <person name="Wang X."/>
        </authorList>
    </citation>
    <scope>NUCLEOTIDE SEQUENCE [LARGE SCALE GENOMIC DNA]</scope>
    <source>
        <strain evidence="6 7">CICC 11023</strain>
    </source>
</reference>
<keyword evidence="7" id="KW-1185">Reference proteome</keyword>
<keyword evidence="3 4" id="KW-0067">ATP-binding</keyword>
<dbReference type="GO" id="GO:0016874">
    <property type="term" value="F:ligase activity"/>
    <property type="evidence" value="ECO:0007669"/>
    <property type="project" value="UniProtKB-KW"/>
</dbReference>
<feature type="domain" description="ATP-grasp" evidence="5">
    <location>
        <begin position="125"/>
        <end position="324"/>
    </location>
</feature>
<evidence type="ECO:0000256" key="3">
    <source>
        <dbReference type="ARBA" id="ARBA00022840"/>
    </source>
</evidence>
<dbReference type="GO" id="GO:0046872">
    <property type="term" value="F:metal ion binding"/>
    <property type="evidence" value="ECO:0007669"/>
    <property type="project" value="InterPro"/>
</dbReference>
<dbReference type="SUPFAM" id="SSF56059">
    <property type="entry name" value="Glutathione synthetase ATP-binding domain-like"/>
    <property type="match status" value="1"/>
</dbReference>
<proteinExistence type="predicted"/>
<evidence type="ECO:0000256" key="1">
    <source>
        <dbReference type="ARBA" id="ARBA00022598"/>
    </source>
</evidence>
<evidence type="ECO:0000256" key="2">
    <source>
        <dbReference type="ARBA" id="ARBA00022741"/>
    </source>
</evidence>
<dbReference type="PROSITE" id="PS50975">
    <property type="entry name" value="ATP_GRASP"/>
    <property type="match status" value="1"/>
</dbReference>
<accession>A0A5N0EJI2</accession>
<evidence type="ECO:0000313" key="6">
    <source>
        <dbReference type="EMBL" id="KAA8888849.1"/>
    </source>
</evidence>
<keyword evidence="1" id="KW-0436">Ligase</keyword>
<gene>
    <name evidence="6" type="ORF">F3087_07520</name>
</gene>
<dbReference type="PANTHER" id="PTHR43585:SF2">
    <property type="entry name" value="ATP-GRASP ENZYME FSQD"/>
    <property type="match status" value="1"/>
</dbReference>